<sequence length="533" mass="57995">MDIRDPTLFVGNTFAVSQDSIALFRGLNILSLIESCGGKVVEYEGRERCTATHVLGRNMQQQCCIWGQEERKTLVTPFWVFECSEENCLLPLEDPLYTPFPADGIPGAAGCQVTLTGFQGPIRAHLLELLACTGASVMRQMNPMTVTHVVTSDVNENTEKVNRARQYQARRPGKICIINCLWIYNSLRFWELQPTDQYIGNPDPEVDPARGQLASKSLPSQLAEVAAANATTANLIAQLASGLSSSEAQPEVRPISLLQSVGKNNICQNRKSILPLEREEDMLEHGEATLDAADGEADDGGVPAADEEPVAAIAPLQQCGELKRARQRKCTPVRAQDPEPELQLTKKRKLLSKADTAALGRAWLLSTSFITASAAARALVEPETHELESGCKLVAEGAPLHWRMRAKSLGHGAFHGLRVLVHGTFKTNVKPNRKDITSILSAGGATLLSSQEAVAQGADLAIVPDGTGKNHVKELLKAKMTCARPQYIVEWIAHPDDSLTEHLLHGSVESAKLAEMAKERSKCLDAEEQSCSF</sequence>
<dbReference type="PROSITE" id="PS50172">
    <property type="entry name" value="BRCT"/>
    <property type="match status" value="3"/>
</dbReference>
<dbReference type="SMART" id="SM00292">
    <property type="entry name" value="BRCT"/>
    <property type="match status" value="3"/>
</dbReference>
<evidence type="ECO:0000259" key="1">
    <source>
        <dbReference type="PROSITE" id="PS50172"/>
    </source>
</evidence>
<name>A0ABR2YZM8_9CHLO</name>
<evidence type="ECO:0000313" key="2">
    <source>
        <dbReference type="EMBL" id="KAK9916819.1"/>
    </source>
</evidence>
<organism evidence="2 3">
    <name type="scientific">Coccomyxa subellipsoidea</name>
    <dbReference type="NCBI Taxonomy" id="248742"/>
    <lineage>
        <taxon>Eukaryota</taxon>
        <taxon>Viridiplantae</taxon>
        <taxon>Chlorophyta</taxon>
        <taxon>core chlorophytes</taxon>
        <taxon>Trebouxiophyceae</taxon>
        <taxon>Trebouxiophyceae incertae sedis</taxon>
        <taxon>Coccomyxaceae</taxon>
        <taxon>Coccomyxa</taxon>
    </lineage>
</organism>
<comment type="caution">
    <text evidence="2">The sequence shown here is derived from an EMBL/GenBank/DDBJ whole genome shotgun (WGS) entry which is preliminary data.</text>
</comment>
<accession>A0ABR2YZM8</accession>
<proteinExistence type="predicted"/>
<reference evidence="2 3" key="1">
    <citation type="journal article" date="2024" name="Nat. Commun.">
        <title>Phylogenomics reveals the evolutionary origins of lichenization in chlorophyte algae.</title>
        <authorList>
            <person name="Puginier C."/>
            <person name="Libourel C."/>
            <person name="Otte J."/>
            <person name="Skaloud P."/>
            <person name="Haon M."/>
            <person name="Grisel S."/>
            <person name="Petersen M."/>
            <person name="Berrin J.G."/>
            <person name="Delaux P.M."/>
            <person name="Dal Grande F."/>
            <person name="Keller J."/>
        </authorList>
    </citation>
    <scope>NUCLEOTIDE SEQUENCE [LARGE SCALE GENOMIC DNA]</scope>
    <source>
        <strain evidence="2 3">SAG 216-7</strain>
    </source>
</reference>
<feature type="domain" description="BRCT" evidence="1">
    <location>
        <begin position="414"/>
        <end position="492"/>
    </location>
</feature>
<evidence type="ECO:0000313" key="3">
    <source>
        <dbReference type="Proteomes" id="UP001491310"/>
    </source>
</evidence>
<dbReference type="PANTHER" id="PTHR47181">
    <property type="entry name" value="BRCA1 C TERMINUS DOMAIN CONTAINING PROTEIN, EXPRESSED"/>
    <property type="match status" value="1"/>
</dbReference>
<feature type="domain" description="BRCT" evidence="1">
    <location>
        <begin position="4"/>
        <end position="97"/>
    </location>
</feature>
<feature type="domain" description="BRCT" evidence="1">
    <location>
        <begin position="110"/>
        <end position="200"/>
    </location>
</feature>
<dbReference type="Proteomes" id="UP001491310">
    <property type="component" value="Unassembled WGS sequence"/>
</dbReference>
<keyword evidence="3" id="KW-1185">Reference proteome</keyword>
<dbReference type="SUPFAM" id="SSF52113">
    <property type="entry name" value="BRCT domain"/>
    <property type="match status" value="2"/>
</dbReference>
<dbReference type="InterPro" id="IPR001357">
    <property type="entry name" value="BRCT_dom"/>
</dbReference>
<dbReference type="Pfam" id="PF16589">
    <property type="entry name" value="BRCT_2"/>
    <property type="match status" value="1"/>
</dbReference>
<dbReference type="EMBL" id="JALJOT010000003">
    <property type="protein sequence ID" value="KAK9916819.1"/>
    <property type="molecule type" value="Genomic_DNA"/>
</dbReference>
<gene>
    <name evidence="2" type="ORF">WJX75_007403</name>
</gene>
<dbReference type="InterPro" id="IPR044254">
    <property type="entry name" value="At4g02110-like"/>
</dbReference>
<dbReference type="Gene3D" id="3.40.50.10190">
    <property type="entry name" value="BRCT domain"/>
    <property type="match status" value="3"/>
</dbReference>
<dbReference type="PANTHER" id="PTHR47181:SF2">
    <property type="entry name" value="BRCA1 C TERMINUS DOMAIN CONTAINING PROTEIN, EXPRESSED"/>
    <property type="match status" value="1"/>
</dbReference>
<dbReference type="InterPro" id="IPR036420">
    <property type="entry name" value="BRCT_dom_sf"/>
</dbReference>
<protein>
    <recommendedName>
        <fullName evidence="1">BRCT domain-containing protein</fullName>
    </recommendedName>
</protein>